<dbReference type="AlphaFoldDB" id="A0A9D3YMU4"/>
<organism evidence="1 2">
    <name type="scientific">Dreissena polymorpha</name>
    <name type="common">Zebra mussel</name>
    <name type="synonym">Mytilus polymorpha</name>
    <dbReference type="NCBI Taxonomy" id="45954"/>
    <lineage>
        <taxon>Eukaryota</taxon>
        <taxon>Metazoa</taxon>
        <taxon>Spiralia</taxon>
        <taxon>Lophotrochozoa</taxon>
        <taxon>Mollusca</taxon>
        <taxon>Bivalvia</taxon>
        <taxon>Autobranchia</taxon>
        <taxon>Heteroconchia</taxon>
        <taxon>Euheterodonta</taxon>
        <taxon>Imparidentia</taxon>
        <taxon>Neoheterodontei</taxon>
        <taxon>Myida</taxon>
        <taxon>Dreissenoidea</taxon>
        <taxon>Dreissenidae</taxon>
        <taxon>Dreissena</taxon>
    </lineage>
</organism>
<gene>
    <name evidence="1" type="ORF">DPMN_076697</name>
</gene>
<keyword evidence="2" id="KW-1185">Reference proteome</keyword>
<sequence>MCTILFIYQRLDKTFFQSSSKVPDDDVLYPFCMQDETPDFPTSCQDEAFS</sequence>
<proteinExistence type="predicted"/>
<accession>A0A9D3YMU4</accession>
<evidence type="ECO:0000313" key="2">
    <source>
        <dbReference type="Proteomes" id="UP000828390"/>
    </source>
</evidence>
<reference evidence="1" key="1">
    <citation type="journal article" date="2019" name="bioRxiv">
        <title>The Genome of the Zebra Mussel, Dreissena polymorpha: A Resource for Invasive Species Research.</title>
        <authorList>
            <person name="McCartney M.A."/>
            <person name="Auch B."/>
            <person name="Kono T."/>
            <person name="Mallez S."/>
            <person name="Zhang Y."/>
            <person name="Obille A."/>
            <person name="Becker A."/>
            <person name="Abrahante J.E."/>
            <person name="Garbe J."/>
            <person name="Badalamenti J.P."/>
            <person name="Herman A."/>
            <person name="Mangelson H."/>
            <person name="Liachko I."/>
            <person name="Sullivan S."/>
            <person name="Sone E.D."/>
            <person name="Koren S."/>
            <person name="Silverstein K.A.T."/>
            <person name="Beckman K.B."/>
            <person name="Gohl D.M."/>
        </authorList>
    </citation>
    <scope>NUCLEOTIDE SEQUENCE</scope>
    <source>
        <strain evidence="1">Duluth1</strain>
        <tissue evidence="1">Whole animal</tissue>
    </source>
</reference>
<dbReference type="Proteomes" id="UP000828390">
    <property type="component" value="Unassembled WGS sequence"/>
</dbReference>
<comment type="caution">
    <text evidence="1">The sequence shown here is derived from an EMBL/GenBank/DDBJ whole genome shotgun (WGS) entry which is preliminary data.</text>
</comment>
<evidence type="ECO:0000313" key="1">
    <source>
        <dbReference type="EMBL" id="KAH3701705.1"/>
    </source>
</evidence>
<dbReference type="EMBL" id="JAIWYP010000015">
    <property type="protein sequence ID" value="KAH3701705.1"/>
    <property type="molecule type" value="Genomic_DNA"/>
</dbReference>
<reference evidence="1" key="2">
    <citation type="submission" date="2020-11" db="EMBL/GenBank/DDBJ databases">
        <authorList>
            <person name="McCartney M.A."/>
            <person name="Auch B."/>
            <person name="Kono T."/>
            <person name="Mallez S."/>
            <person name="Becker A."/>
            <person name="Gohl D.M."/>
            <person name="Silverstein K.A.T."/>
            <person name="Koren S."/>
            <person name="Bechman K.B."/>
            <person name="Herman A."/>
            <person name="Abrahante J.E."/>
            <person name="Garbe J."/>
        </authorList>
    </citation>
    <scope>NUCLEOTIDE SEQUENCE</scope>
    <source>
        <strain evidence="1">Duluth1</strain>
        <tissue evidence="1">Whole animal</tissue>
    </source>
</reference>
<protein>
    <submittedName>
        <fullName evidence="1">Uncharacterized protein</fullName>
    </submittedName>
</protein>
<name>A0A9D3YMU4_DREPO</name>